<dbReference type="WBParaSite" id="scf7180000423906.g11801">
    <property type="protein sequence ID" value="scf7180000423906.g11801"/>
    <property type="gene ID" value="scf7180000423906.g11801"/>
</dbReference>
<evidence type="ECO:0000313" key="2">
    <source>
        <dbReference type="WBParaSite" id="scf7180000423906.g11801"/>
    </source>
</evidence>
<keyword evidence="1" id="KW-1185">Reference proteome</keyword>
<sequence length="265" mass="30523">MLEAFIDKAWSCFFEKENVVVGNNKEFIESSNKSNNNNKNNKTINSSLNSSIYQQQNNIESIEQTFLKILSDLDLNEECQAELISQPLEWKWKVIISGNERQKQKENIKEGGGDYYAKYLEKLLLNIEEEEKDFVIENNLVIKKLEGLAATLRTESFSNYLLYCAQTLVFEKLNELKIIRPLKLLEDNYNEIADTIENVELEENWLEQFLGAGGLEMLQRLLNKCNSRGSSAELIALPLLYWKTLGTRIGRSIEICCLGIRSTKC</sequence>
<accession>A0A915PBM1</accession>
<reference evidence="2" key="1">
    <citation type="submission" date="2022-11" db="UniProtKB">
        <authorList>
            <consortium name="WormBaseParasite"/>
        </authorList>
    </citation>
    <scope>IDENTIFICATION</scope>
</reference>
<dbReference type="SUPFAM" id="SSF48371">
    <property type="entry name" value="ARM repeat"/>
    <property type="match status" value="1"/>
</dbReference>
<dbReference type="AlphaFoldDB" id="A0A915PBM1"/>
<name>A0A915PBM1_9BILA</name>
<organism evidence="1 2">
    <name type="scientific">Meloidogyne floridensis</name>
    <dbReference type="NCBI Taxonomy" id="298350"/>
    <lineage>
        <taxon>Eukaryota</taxon>
        <taxon>Metazoa</taxon>
        <taxon>Ecdysozoa</taxon>
        <taxon>Nematoda</taxon>
        <taxon>Chromadorea</taxon>
        <taxon>Rhabditida</taxon>
        <taxon>Tylenchina</taxon>
        <taxon>Tylenchomorpha</taxon>
        <taxon>Tylenchoidea</taxon>
        <taxon>Meloidogynidae</taxon>
        <taxon>Meloidogyninae</taxon>
        <taxon>Meloidogyne</taxon>
    </lineage>
</organism>
<dbReference type="Proteomes" id="UP000887560">
    <property type="component" value="Unplaced"/>
</dbReference>
<proteinExistence type="predicted"/>
<protein>
    <submittedName>
        <fullName evidence="2">Uncharacterized protein</fullName>
    </submittedName>
</protein>
<evidence type="ECO:0000313" key="1">
    <source>
        <dbReference type="Proteomes" id="UP000887560"/>
    </source>
</evidence>
<dbReference type="InterPro" id="IPR016024">
    <property type="entry name" value="ARM-type_fold"/>
</dbReference>